<dbReference type="AlphaFoldDB" id="A0A168N373"/>
<sequence length="123" mass="13409">MRPYILLLLAGLTSATWDTVYGKEGLPGLGDLKEVIEAVRPGGTIPNLPHVVPDYDGLAKRYADFDPSNLPNGWKTPPSGGKPSVQVTRGKTKITLPIYERKIVVNGMQVSQRATGYLTMCLR</sequence>
<dbReference type="InParanoid" id="A0A168N373"/>
<accession>A0A168N373</accession>
<protein>
    <submittedName>
        <fullName evidence="2">Uncharacterized protein</fullName>
    </submittedName>
</protein>
<keyword evidence="3" id="KW-1185">Reference proteome</keyword>
<dbReference type="EMBL" id="LT552960">
    <property type="protein sequence ID" value="SAL99716.1"/>
    <property type="molecule type" value="Genomic_DNA"/>
</dbReference>
<gene>
    <name evidence="2" type="primary">ABSGL_05361.1 scaffold 6959</name>
</gene>
<reference evidence="2" key="1">
    <citation type="submission" date="2016-04" db="EMBL/GenBank/DDBJ databases">
        <authorList>
            <person name="Evans L.H."/>
            <person name="Alamgir A."/>
            <person name="Owens N."/>
            <person name="Weber N.D."/>
            <person name="Virtaneva K."/>
            <person name="Barbian K."/>
            <person name="Babar A."/>
            <person name="Rosenke K."/>
        </authorList>
    </citation>
    <scope>NUCLEOTIDE SEQUENCE [LARGE SCALE GENOMIC DNA]</scope>
    <source>
        <strain evidence="2">CBS 101.48</strain>
    </source>
</reference>
<proteinExistence type="predicted"/>
<keyword evidence="1" id="KW-0732">Signal</keyword>
<organism evidence="2">
    <name type="scientific">Absidia glauca</name>
    <name type="common">Pin mould</name>
    <dbReference type="NCBI Taxonomy" id="4829"/>
    <lineage>
        <taxon>Eukaryota</taxon>
        <taxon>Fungi</taxon>
        <taxon>Fungi incertae sedis</taxon>
        <taxon>Mucoromycota</taxon>
        <taxon>Mucoromycotina</taxon>
        <taxon>Mucoromycetes</taxon>
        <taxon>Mucorales</taxon>
        <taxon>Cunninghamellaceae</taxon>
        <taxon>Absidia</taxon>
    </lineage>
</organism>
<evidence type="ECO:0000313" key="3">
    <source>
        <dbReference type="Proteomes" id="UP000078561"/>
    </source>
</evidence>
<name>A0A168N373_ABSGL</name>
<evidence type="ECO:0000256" key="1">
    <source>
        <dbReference type="SAM" id="SignalP"/>
    </source>
</evidence>
<feature type="signal peptide" evidence="1">
    <location>
        <begin position="1"/>
        <end position="22"/>
    </location>
</feature>
<evidence type="ECO:0000313" key="2">
    <source>
        <dbReference type="EMBL" id="SAL99716.1"/>
    </source>
</evidence>
<dbReference type="Proteomes" id="UP000078561">
    <property type="component" value="Unassembled WGS sequence"/>
</dbReference>
<feature type="chain" id="PRO_5007899230" evidence="1">
    <location>
        <begin position="23"/>
        <end position="123"/>
    </location>
</feature>